<name>A0A200QSP6_MACCD</name>
<keyword evidence="3" id="KW-0418">Kinase</keyword>
<dbReference type="PANTHER" id="PTHR48008:SF13">
    <property type="entry name" value="PROTEIN KINASE SUPERFAMILY PROTEIN"/>
    <property type="match status" value="1"/>
</dbReference>
<evidence type="ECO:0000313" key="3">
    <source>
        <dbReference type="EMBL" id="OVA13462.1"/>
    </source>
</evidence>
<comment type="caution">
    <text evidence="3">The sequence shown here is derived from an EMBL/GenBank/DDBJ whole genome shotgun (WGS) entry which is preliminary data.</text>
</comment>
<evidence type="ECO:0000256" key="1">
    <source>
        <dbReference type="SAM" id="Phobius"/>
    </source>
</evidence>
<dbReference type="OrthoDB" id="4062651at2759"/>
<dbReference type="InterPro" id="IPR000719">
    <property type="entry name" value="Prot_kinase_dom"/>
</dbReference>
<dbReference type="AlphaFoldDB" id="A0A200QSP6"/>
<feature type="transmembrane region" description="Helical" evidence="1">
    <location>
        <begin position="7"/>
        <end position="29"/>
    </location>
</feature>
<dbReference type="GO" id="GO:0004672">
    <property type="term" value="F:protein kinase activity"/>
    <property type="evidence" value="ECO:0007669"/>
    <property type="project" value="InterPro"/>
</dbReference>
<dbReference type="InterPro" id="IPR052451">
    <property type="entry name" value="Ser/Thr_kinase-like"/>
</dbReference>
<reference evidence="3 4" key="1">
    <citation type="journal article" date="2017" name="Mol. Plant">
        <title>The Genome of Medicinal Plant Macleaya cordata Provides New Insights into Benzylisoquinoline Alkaloids Metabolism.</title>
        <authorList>
            <person name="Liu X."/>
            <person name="Liu Y."/>
            <person name="Huang P."/>
            <person name="Ma Y."/>
            <person name="Qing Z."/>
            <person name="Tang Q."/>
            <person name="Cao H."/>
            <person name="Cheng P."/>
            <person name="Zheng Y."/>
            <person name="Yuan Z."/>
            <person name="Zhou Y."/>
            <person name="Liu J."/>
            <person name="Tang Z."/>
            <person name="Zhuo Y."/>
            <person name="Zhang Y."/>
            <person name="Yu L."/>
            <person name="Huang J."/>
            <person name="Yang P."/>
            <person name="Peng Q."/>
            <person name="Zhang J."/>
            <person name="Jiang W."/>
            <person name="Zhang Z."/>
            <person name="Lin K."/>
            <person name="Ro D.K."/>
            <person name="Chen X."/>
            <person name="Xiong X."/>
            <person name="Shang Y."/>
            <person name="Huang S."/>
            <person name="Zeng J."/>
        </authorList>
    </citation>
    <scope>NUCLEOTIDE SEQUENCE [LARGE SCALE GENOMIC DNA]</scope>
    <source>
        <strain evidence="4">cv. BLH2017</strain>
        <tissue evidence="3">Root</tissue>
    </source>
</reference>
<dbReference type="PANTHER" id="PTHR48008">
    <property type="entry name" value="LEUCINE-RICH REPEAT RECEPTOR-LIKE PROTEIN KINASE IMK3-RELATED"/>
    <property type="match status" value="1"/>
</dbReference>
<protein>
    <submittedName>
        <fullName evidence="3">Protein kinase domain</fullName>
    </submittedName>
</protein>
<sequence>MEIKPRLQIILGIVSGISLIILFCLIYLFCRKKSAKDESGELGNSEYDDEEEEIVEEEELETEELISFPGGENLTIHDILDAPGEVVGKSSYGTLYKANLERENSMKLLRFLRPACTGRMKENSSVVQFLGYIRHPNLVPLQAFYSGQRGEKLLVHPFFIHGNLAQFLRDGNGESHKWAVIYRISLGIVKGLVHLHTGLHKPVIHGNLKSKNIFLDGNYQPYVSDFGLHLLLNLKTSQEMLEASADQGYKAPELIKMKDASKESDIYSLGVILLEIISGKEPINDDPSPNQDPYLPNSMRNAIIDHRISDIFHPNLFLSQTYHPNATTEECLLMFFRLAMACCSPSPALRPDIRQVLSKLEEIGQ</sequence>
<dbReference type="Gene3D" id="1.10.510.10">
    <property type="entry name" value="Transferase(Phosphotransferase) domain 1"/>
    <property type="match status" value="1"/>
</dbReference>
<feature type="domain" description="Protein kinase" evidence="2">
    <location>
        <begin position="81"/>
        <end position="365"/>
    </location>
</feature>
<proteinExistence type="predicted"/>
<dbReference type="Pfam" id="PF07714">
    <property type="entry name" value="PK_Tyr_Ser-Thr"/>
    <property type="match status" value="1"/>
</dbReference>
<evidence type="ECO:0000259" key="2">
    <source>
        <dbReference type="PROSITE" id="PS50011"/>
    </source>
</evidence>
<dbReference type="InterPro" id="IPR011009">
    <property type="entry name" value="Kinase-like_dom_sf"/>
</dbReference>
<dbReference type="Gene3D" id="3.30.200.20">
    <property type="entry name" value="Phosphorylase Kinase, domain 1"/>
    <property type="match status" value="1"/>
</dbReference>
<dbReference type="OMA" id="ANYECRI"/>
<dbReference type="Proteomes" id="UP000195402">
    <property type="component" value="Unassembled WGS sequence"/>
</dbReference>
<evidence type="ECO:0000313" key="4">
    <source>
        <dbReference type="Proteomes" id="UP000195402"/>
    </source>
</evidence>
<keyword evidence="1" id="KW-0812">Transmembrane</keyword>
<keyword evidence="1" id="KW-0472">Membrane</keyword>
<dbReference type="SUPFAM" id="SSF56112">
    <property type="entry name" value="Protein kinase-like (PK-like)"/>
    <property type="match status" value="1"/>
</dbReference>
<keyword evidence="4" id="KW-1185">Reference proteome</keyword>
<dbReference type="GO" id="GO:0005524">
    <property type="term" value="F:ATP binding"/>
    <property type="evidence" value="ECO:0007669"/>
    <property type="project" value="InterPro"/>
</dbReference>
<dbReference type="FunCoup" id="A0A200QSP6">
    <property type="interactions" value="72"/>
</dbReference>
<accession>A0A200QSP6</accession>
<dbReference type="InParanoid" id="A0A200QSP6"/>
<dbReference type="PROSITE" id="PS50011">
    <property type="entry name" value="PROTEIN_KINASE_DOM"/>
    <property type="match status" value="1"/>
</dbReference>
<organism evidence="3 4">
    <name type="scientific">Macleaya cordata</name>
    <name type="common">Five-seeded plume-poppy</name>
    <name type="synonym">Bocconia cordata</name>
    <dbReference type="NCBI Taxonomy" id="56857"/>
    <lineage>
        <taxon>Eukaryota</taxon>
        <taxon>Viridiplantae</taxon>
        <taxon>Streptophyta</taxon>
        <taxon>Embryophyta</taxon>
        <taxon>Tracheophyta</taxon>
        <taxon>Spermatophyta</taxon>
        <taxon>Magnoliopsida</taxon>
        <taxon>Ranunculales</taxon>
        <taxon>Papaveraceae</taxon>
        <taxon>Papaveroideae</taxon>
        <taxon>Macleaya</taxon>
    </lineage>
</organism>
<gene>
    <name evidence="3" type="ORF">BVC80_8175g2</name>
</gene>
<keyword evidence="1" id="KW-1133">Transmembrane helix</keyword>
<dbReference type="InterPro" id="IPR001245">
    <property type="entry name" value="Ser-Thr/Tyr_kinase_cat_dom"/>
</dbReference>
<dbReference type="EMBL" id="MVGT01001133">
    <property type="protein sequence ID" value="OVA13462.1"/>
    <property type="molecule type" value="Genomic_DNA"/>
</dbReference>
<keyword evidence="3" id="KW-0808">Transferase</keyword>
<dbReference type="STRING" id="56857.A0A200QSP6"/>